<keyword evidence="2" id="KW-1133">Transmembrane helix</keyword>
<feature type="transmembrane region" description="Helical" evidence="2">
    <location>
        <begin position="126"/>
        <end position="148"/>
    </location>
</feature>
<proteinExistence type="predicted"/>
<keyword evidence="1 5" id="KW-0238">DNA-binding</keyword>
<dbReference type="PANTHER" id="PTHR46558">
    <property type="entry name" value="TRACRIPTIONAL REGULATORY PROTEIN-RELATED-RELATED"/>
    <property type="match status" value="1"/>
</dbReference>
<protein>
    <submittedName>
        <fullName evidence="5">DNA-binding protein</fullName>
    </submittedName>
</protein>
<evidence type="ECO:0000256" key="2">
    <source>
        <dbReference type="SAM" id="Phobius"/>
    </source>
</evidence>
<dbReference type="Gene3D" id="1.10.260.40">
    <property type="entry name" value="lambda repressor-like DNA-binding domains"/>
    <property type="match status" value="1"/>
</dbReference>
<dbReference type="CDD" id="cd00093">
    <property type="entry name" value="HTH_XRE"/>
    <property type="match status" value="1"/>
</dbReference>
<geneLocation type="plasmid" evidence="5">
    <name>pT63N</name>
</geneLocation>
<dbReference type="InterPro" id="IPR010982">
    <property type="entry name" value="Lambda_DNA-bd_dom_sf"/>
</dbReference>
<dbReference type="SUPFAM" id="SSF47413">
    <property type="entry name" value="lambda repressor-like DNA-binding domains"/>
    <property type="match status" value="1"/>
</dbReference>
<dbReference type="InterPro" id="IPR001387">
    <property type="entry name" value="Cro/C1-type_HTH"/>
</dbReference>
<dbReference type="SMART" id="SM00530">
    <property type="entry name" value="HTH_XRE"/>
    <property type="match status" value="1"/>
</dbReference>
<dbReference type="EMBL" id="KU882685">
    <property type="protein sequence ID" value="ANW07987.1"/>
    <property type="molecule type" value="Genomic_DNA"/>
</dbReference>
<dbReference type="EMBL" id="KU882686">
    <property type="protein sequence ID" value="ANW08020.1"/>
    <property type="molecule type" value="Genomic_DNA"/>
</dbReference>
<dbReference type="Pfam" id="PF01381">
    <property type="entry name" value="HTH_3"/>
    <property type="match status" value="1"/>
</dbReference>
<dbReference type="PROSITE" id="PS50943">
    <property type="entry name" value="HTH_CROC1"/>
    <property type="match status" value="1"/>
</dbReference>
<name>A0A1B1UY57_STALU</name>
<evidence type="ECO:0000259" key="3">
    <source>
        <dbReference type="PROSITE" id="PS50943"/>
    </source>
</evidence>
<feature type="transmembrane region" description="Helical" evidence="2">
    <location>
        <begin position="180"/>
        <end position="199"/>
    </location>
</feature>
<gene>
    <name evidence="4" type="ORF">pT20G_35</name>
    <name evidence="5" type="ORF">pT63N_36</name>
</gene>
<sequence>MSMNKSKVAEIRKQKSLTQENLAEKAYVTVRTIQRMEAGEEVSSETLKSVSNALDVTVNELFESISSSDKEEEIMEISKEQQKQFNYRKSELFTIKLITFSFIFVFLGLFGIFVGELNGLEQNIYGIIWLFTLFLILAIMHYFLNVFISKKLDKKYPMTIGMKNRVSNRKSEPVKNGWDFMARYWWIVFPIGGFLSWLIPELTGK</sequence>
<accession>A0A1B1UY57</accession>
<dbReference type="AlphaFoldDB" id="A0A1B1UY57"/>
<geneLocation type="plasmid" evidence="4">
    <name>pT20G</name>
</geneLocation>
<evidence type="ECO:0000313" key="5">
    <source>
        <dbReference type="EMBL" id="ANW08020.1"/>
    </source>
</evidence>
<feature type="domain" description="HTH cro/C1-type" evidence="3">
    <location>
        <begin position="8"/>
        <end position="61"/>
    </location>
</feature>
<evidence type="ECO:0000256" key="1">
    <source>
        <dbReference type="ARBA" id="ARBA00023125"/>
    </source>
</evidence>
<evidence type="ECO:0000313" key="4">
    <source>
        <dbReference type="EMBL" id="ANW07987.1"/>
    </source>
</evidence>
<dbReference type="PANTHER" id="PTHR46558:SF4">
    <property type="entry name" value="DNA-BIDING PHAGE PROTEIN"/>
    <property type="match status" value="1"/>
</dbReference>
<dbReference type="GO" id="GO:0003677">
    <property type="term" value="F:DNA binding"/>
    <property type="evidence" value="ECO:0007669"/>
    <property type="project" value="UniProtKB-KW"/>
</dbReference>
<feature type="transmembrane region" description="Helical" evidence="2">
    <location>
        <begin position="93"/>
        <end position="114"/>
    </location>
</feature>
<keyword evidence="2" id="KW-0812">Transmembrane</keyword>
<organism evidence="5">
    <name type="scientific">Staphylococcus lugdunensis</name>
    <dbReference type="NCBI Taxonomy" id="28035"/>
    <lineage>
        <taxon>Bacteria</taxon>
        <taxon>Bacillati</taxon>
        <taxon>Bacillota</taxon>
        <taxon>Bacilli</taxon>
        <taxon>Bacillales</taxon>
        <taxon>Staphylococcaceae</taxon>
        <taxon>Staphylococcus</taxon>
    </lineage>
</organism>
<keyword evidence="5" id="KW-0614">Plasmid</keyword>
<keyword evidence="2" id="KW-0472">Membrane</keyword>
<reference evidence="5" key="1">
    <citation type="journal article" date="2016" name="Antimicrob. Agents Chemother.">
        <title>Emergence of ileS2-Carrying, Multidrug-Resistant Plasmids in Staphylococcus lugdunensis.</title>
        <authorList>
            <person name="Ho P.L."/>
            <person name="Liu M.C."/>
            <person name="Chow K.H."/>
            <person name="Tse C.W."/>
            <person name="Lo W.U."/>
            <person name="Mak S.K."/>
            <person name="Lo W.K."/>
        </authorList>
    </citation>
    <scope>NUCLEOTIDE SEQUENCE</scope>
    <source>
        <strain evidence="4">Tlug20G-4</strain>
        <strain evidence="5">Tlug63N-4</strain>
        <plasmid evidence="4">pT20G</plasmid>
        <plasmid evidence="5">pT63N</plasmid>
    </source>
</reference>